<protein>
    <submittedName>
        <fullName evidence="2">Uncharacterized protein</fullName>
    </submittedName>
</protein>
<dbReference type="AlphaFoldDB" id="A0A1A6C1P5"/>
<reference evidence="2 3" key="1">
    <citation type="journal article" date="2014" name="Genome Announc.">
        <title>Draft Genome Sequence of the Iron-Oxidizing, Acidophilic, and Halotolerant 'Thiobacillus prosperus' Type Strain DSM 5130.</title>
        <authorList>
            <person name="Ossandon F.J."/>
            <person name="Cardenas J.P."/>
            <person name="Corbett M."/>
            <person name="Quatrini R."/>
            <person name="Holmes D.S."/>
            <person name="Watkin E."/>
        </authorList>
    </citation>
    <scope>NUCLEOTIDE SEQUENCE [LARGE SCALE GENOMIC DNA]</scope>
    <source>
        <strain evidence="2 3">DSM 5130</strain>
    </source>
</reference>
<evidence type="ECO:0000313" key="3">
    <source>
        <dbReference type="Proteomes" id="UP000029273"/>
    </source>
</evidence>
<gene>
    <name evidence="2" type="ORF">Thpro_022720</name>
</gene>
<dbReference type="Proteomes" id="UP000029273">
    <property type="component" value="Unassembled WGS sequence"/>
</dbReference>
<accession>A0A1A6C1P5</accession>
<evidence type="ECO:0000313" key="2">
    <source>
        <dbReference type="EMBL" id="OBS08470.1"/>
    </source>
</evidence>
<keyword evidence="3" id="KW-1185">Reference proteome</keyword>
<dbReference type="RefSeq" id="WP_065089755.1">
    <property type="nucleotide sequence ID" value="NZ_JQSG02000006.1"/>
</dbReference>
<name>A0A1A6C1P5_9GAMM</name>
<proteinExistence type="predicted"/>
<comment type="caution">
    <text evidence="2">The sequence shown here is derived from an EMBL/GenBank/DDBJ whole genome shotgun (WGS) entry which is preliminary data.</text>
</comment>
<sequence>MKDASGELTRLIQALEPLLLTAADKRSLLQGMLEAATRFPGIDGGWYGCADSDGRLQPALTAGTDAADEGAPHERAGRGKRLPPFACEWPRPCQNRRSGS</sequence>
<dbReference type="EMBL" id="JQSG02000006">
    <property type="protein sequence ID" value="OBS08470.1"/>
    <property type="molecule type" value="Genomic_DNA"/>
</dbReference>
<evidence type="ECO:0000256" key="1">
    <source>
        <dbReference type="SAM" id="MobiDB-lite"/>
    </source>
</evidence>
<organism evidence="2 3">
    <name type="scientific">Acidihalobacter prosperus</name>
    <dbReference type="NCBI Taxonomy" id="160660"/>
    <lineage>
        <taxon>Bacteria</taxon>
        <taxon>Pseudomonadati</taxon>
        <taxon>Pseudomonadota</taxon>
        <taxon>Gammaproteobacteria</taxon>
        <taxon>Chromatiales</taxon>
        <taxon>Ectothiorhodospiraceae</taxon>
        <taxon>Acidihalobacter</taxon>
    </lineage>
</organism>
<feature type="region of interest" description="Disordered" evidence="1">
    <location>
        <begin position="61"/>
        <end position="100"/>
    </location>
</feature>